<evidence type="ECO:0000256" key="2">
    <source>
        <dbReference type="ARBA" id="ARBA00022737"/>
    </source>
</evidence>
<gene>
    <name evidence="4" type="ORF">SLEP1_g20175</name>
</gene>
<proteinExistence type="predicted"/>
<keyword evidence="2" id="KW-0677">Repeat</keyword>
<name>A0AAV5J544_9ROSI</name>
<reference evidence="4 5" key="1">
    <citation type="journal article" date="2021" name="Commun. Biol.">
        <title>The genome of Shorea leprosula (Dipterocarpaceae) highlights the ecological relevance of drought in aseasonal tropical rainforests.</title>
        <authorList>
            <person name="Ng K.K.S."/>
            <person name="Kobayashi M.J."/>
            <person name="Fawcett J.A."/>
            <person name="Hatakeyama M."/>
            <person name="Paape T."/>
            <person name="Ng C.H."/>
            <person name="Ang C.C."/>
            <person name="Tnah L.H."/>
            <person name="Lee C.T."/>
            <person name="Nishiyama T."/>
            <person name="Sese J."/>
            <person name="O'Brien M.J."/>
            <person name="Copetti D."/>
            <person name="Mohd Noor M.I."/>
            <person name="Ong R.C."/>
            <person name="Putra M."/>
            <person name="Sireger I.Z."/>
            <person name="Indrioko S."/>
            <person name="Kosugi Y."/>
            <person name="Izuno A."/>
            <person name="Isagi Y."/>
            <person name="Lee S.L."/>
            <person name="Shimizu K.K."/>
        </authorList>
    </citation>
    <scope>NUCLEOTIDE SEQUENCE [LARGE SCALE GENOMIC DNA]</scope>
    <source>
        <strain evidence="4">214</strain>
    </source>
</reference>
<dbReference type="InterPro" id="IPR032675">
    <property type="entry name" value="LRR_dom_sf"/>
</dbReference>
<evidence type="ECO:0000313" key="5">
    <source>
        <dbReference type="Proteomes" id="UP001054252"/>
    </source>
</evidence>
<dbReference type="Proteomes" id="UP001054252">
    <property type="component" value="Unassembled WGS sequence"/>
</dbReference>
<protein>
    <submittedName>
        <fullName evidence="4">Uncharacterized protein</fullName>
    </submittedName>
</protein>
<accession>A0AAV5J544</accession>
<dbReference type="AlphaFoldDB" id="A0AAV5J544"/>
<dbReference type="GO" id="GO:0005737">
    <property type="term" value="C:cytoplasm"/>
    <property type="evidence" value="ECO:0007669"/>
    <property type="project" value="TreeGrafter"/>
</dbReference>
<comment type="caution">
    <text evidence="4">The sequence shown here is derived from an EMBL/GenBank/DDBJ whole genome shotgun (WGS) entry which is preliminary data.</text>
</comment>
<feature type="compositionally biased region" description="Basic residues" evidence="3">
    <location>
        <begin position="95"/>
        <end position="104"/>
    </location>
</feature>
<dbReference type="EMBL" id="BPVZ01000029">
    <property type="protein sequence ID" value="GKV08562.1"/>
    <property type="molecule type" value="Genomic_DNA"/>
</dbReference>
<dbReference type="SUPFAM" id="SSF52058">
    <property type="entry name" value="L domain-like"/>
    <property type="match status" value="1"/>
</dbReference>
<feature type="region of interest" description="Disordered" evidence="3">
    <location>
        <begin position="95"/>
        <end position="127"/>
    </location>
</feature>
<organism evidence="4 5">
    <name type="scientific">Rubroshorea leprosula</name>
    <dbReference type="NCBI Taxonomy" id="152421"/>
    <lineage>
        <taxon>Eukaryota</taxon>
        <taxon>Viridiplantae</taxon>
        <taxon>Streptophyta</taxon>
        <taxon>Embryophyta</taxon>
        <taxon>Tracheophyta</taxon>
        <taxon>Spermatophyta</taxon>
        <taxon>Magnoliopsida</taxon>
        <taxon>eudicotyledons</taxon>
        <taxon>Gunneridae</taxon>
        <taxon>Pentapetalae</taxon>
        <taxon>rosids</taxon>
        <taxon>malvids</taxon>
        <taxon>Malvales</taxon>
        <taxon>Dipterocarpaceae</taxon>
        <taxon>Rubroshorea</taxon>
    </lineage>
</organism>
<evidence type="ECO:0000313" key="4">
    <source>
        <dbReference type="EMBL" id="GKV08562.1"/>
    </source>
</evidence>
<dbReference type="Gene3D" id="3.80.10.10">
    <property type="entry name" value="Ribonuclease Inhibitor"/>
    <property type="match status" value="2"/>
</dbReference>
<keyword evidence="1" id="KW-0433">Leucine-rich repeat</keyword>
<evidence type="ECO:0000256" key="1">
    <source>
        <dbReference type="ARBA" id="ARBA00022614"/>
    </source>
</evidence>
<dbReference type="PANTHER" id="PTHR48051">
    <property type="match status" value="1"/>
</dbReference>
<dbReference type="PANTHER" id="PTHR48051:SF1">
    <property type="entry name" value="RAS SUPPRESSOR PROTEIN 1"/>
    <property type="match status" value="1"/>
</dbReference>
<evidence type="ECO:0000256" key="3">
    <source>
        <dbReference type="SAM" id="MobiDB-lite"/>
    </source>
</evidence>
<sequence length="235" mass="26764">MFISNRHHPLAPPLSVTISYRVNLSHSHYFVRTSDISGLSSVERLTFKDYNNLTEIHQSIGKLSNLIYLDLENCRNPGYLPKEIFDEGKGEIKKRKVRVRRKQERRNSSAGRNPREENPPPLPSTLSRARDIDENVNLYLCSNLKELPEDVGNMESLKELNIACTAIKNLSISISHLKNLTNFLWNNERSLIESPDTSFSGDLGGLPNFEMFFLKGNTFHCLPTCLSHLPKLKVA</sequence>
<keyword evidence="5" id="KW-1185">Reference proteome</keyword>
<dbReference type="InterPro" id="IPR050216">
    <property type="entry name" value="LRR_domain-containing"/>
</dbReference>